<organism evidence="24 25">
    <name type="scientific">Marininema mesophilum</name>
    <dbReference type="NCBI Taxonomy" id="1048340"/>
    <lineage>
        <taxon>Bacteria</taxon>
        <taxon>Bacillati</taxon>
        <taxon>Bacillota</taxon>
        <taxon>Bacilli</taxon>
        <taxon>Bacillales</taxon>
        <taxon>Thermoactinomycetaceae</taxon>
        <taxon>Marininema</taxon>
    </lineage>
</organism>
<dbReference type="GO" id="GO:0016301">
    <property type="term" value="F:kinase activity"/>
    <property type="evidence" value="ECO:0007669"/>
    <property type="project" value="UniProtKB-KW"/>
</dbReference>
<dbReference type="SUPFAM" id="SSF52009">
    <property type="entry name" value="Phosphohistidine domain"/>
    <property type="match status" value="1"/>
</dbReference>
<dbReference type="InterPro" id="IPR036637">
    <property type="entry name" value="Phosphohistidine_dom_sf"/>
</dbReference>
<dbReference type="GO" id="GO:0005737">
    <property type="term" value="C:cytoplasm"/>
    <property type="evidence" value="ECO:0007669"/>
    <property type="project" value="UniProtKB-SubCell"/>
</dbReference>
<feature type="domain" description="Phosphotransferase system enzyme I N-terminal" evidence="23">
    <location>
        <begin position="7"/>
        <end position="128"/>
    </location>
</feature>
<dbReference type="SUPFAM" id="SSF47831">
    <property type="entry name" value="Enzyme I of the PEP:sugar phosphotransferase system HPr-binding (sub)domain"/>
    <property type="match status" value="1"/>
</dbReference>
<accession>A0A1H2W8F7</accession>
<evidence type="ECO:0000313" key="25">
    <source>
        <dbReference type="Proteomes" id="UP000198534"/>
    </source>
</evidence>
<dbReference type="GO" id="GO:0008965">
    <property type="term" value="F:phosphoenolpyruvate-protein phosphotransferase activity"/>
    <property type="evidence" value="ECO:0007669"/>
    <property type="project" value="UniProtKB-EC"/>
</dbReference>
<evidence type="ECO:0000256" key="14">
    <source>
        <dbReference type="ARBA" id="ARBA00022777"/>
    </source>
</evidence>
<evidence type="ECO:0000256" key="4">
    <source>
        <dbReference type="ARBA" id="ARBA00004496"/>
    </source>
</evidence>
<keyword evidence="24" id="KW-0670">Pyruvate</keyword>
<evidence type="ECO:0000256" key="15">
    <source>
        <dbReference type="ARBA" id="ARBA00022842"/>
    </source>
</evidence>
<gene>
    <name evidence="24" type="ORF">SAMN05444487_10636</name>
</gene>
<keyword evidence="10 17" id="KW-0762">Sugar transport</keyword>
<feature type="binding site" evidence="20">
    <location>
        <position position="456"/>
    </location>
    <ligand>
        <name>Mg(2+)</name>
        <dbReference type="ChEBI" id="CHEBI:18420"/>
    </ligand>
</feature>
<keyword evidence="9 17" id="KW-0963">Cytoplasm</keyword>
<dbReference type="InterPro" id="IPR024692">
    <property type="entry name" value="PTS_EI"/>
</dbReference>
<dbReference type="PRINTS" id="PR01736">
    <property type="entry name" value="PHPHTRNFRASE"/>
</dbReference>
<evidence type="ECO:0000259" key="22">
    <source>
        <dbReference type="Pfam" id="PF02896"/>
    </source>
</evidence>
<feature type="active site" description="Tele-phosphohistidine intermediate" evidence="18">
    <location>
        <position position="190"/>
    </location>
</feature>
<evidence type="ECO:0000256" key="9">
    <source>
        <dbReference type="ARBA" id="ARBA00022490"/>
    </source>
</evidence>
<feature type="active site" description="Proton donor" evidence="18">
    <location>
        <position position="503"/>
    </location>
</feature>
<sequence length="572" mass="62579">MTAEHYQGISAAPGLAIGHVVWWRKEKPEIDNSSISDPVAEVERLDEAVQVARQQIEHLRKTTVDRMGEEAAAIFDAHIAFLDDPAYIGEMKQRIQKHQKNASLTCNEVTTQMAEMLSSLPDEYMQARADDIRDVGNRILLLLAGITPFDPLSIQPDSIVVAPELAPSDTAQFPPGVVAMVTARGSKTAHAAIMARTLGIPAVLGLGEKIEEFIDGDTLVIDGDAGTVEKNPTPQKKIETCIVIKRHQQQREEALKKADMDAETADGKRMQVFANIGSPSDVDQAIANGAEGIGLFRTEFLYLENDNWPTEEEQTQAYSRVLKAFGDKPVVIRTLDIGGDKDLPYANLPTEENPFLGHRAIRYCLANPEIFKTQLKALLRSSIHGDLWIMLPMVENLSEIREAKALLAECRTELMQSNIPIADSIKVGIMVEVPAAAIYADVLAKEVDFMSIGTNDLTQYTLAADRGNEQVAHLYDAAHPAVLRLVKKTCDAAREAGIVAGMCGELAGDSQMTEILIGLGLDELSMSAGAIPEIKEKIRPLHSESAQKLAEEALRQESPEAVRQLVQSQLVK</sequence>
<dbReference type="GO" id="GO:0009401">
    <property type="term" value="P:phosphoenolpyruvate-dependent sugar phosphotransferase system"/>
    <property type="evidence" value="ECO:0007669"/>
    <property type="project" value="UniProtKB-KW"/>
</dbReference>
<evidence type="ECO:0000256" key="16">
    <source>
        <dbReference type="ARBA" id="ARBA00033235"/>
    </source>
</evidence>
<dbReference type="InterPro" id="IPR023151">
    <property type="entry name" value="PEP_util_CS"/>
</dbReference>
<evidence type="ECO:0000256" key="20">
    <source>
        <dbReference type="PIRSR" id="PIRSR000732-3"/>
    </source>
</evidence>
<evidence type="ECO:0000256" key="10">
    <source>
        <dbReference type="ARBA" id="ARBA00022597"/>
    </source>
</evidence>
<dbReference type="Proteomes" id="UP000198534">
    <property type="component" value="Unassembled WGS sequence"/>
</dbReference>
<dbReference type="InterPro" id="IPR040442">
    <property type="entry name" value="Pyrv_kinase-like_dom_sf"/>
</dbReference>
<comment type="similarity">
    <text evidence="5 17">Belongs to the PEP-utilizing enzyme family.</text>
</comment>
<evidence type="ECO:0000256" key="3">
    <source>
        <dbReference type="ARBA" id="ARBA00002728"/>
    </source>
</evidence>
<dbReference type="InterPro" id="IPR008279">
    <property type="entry name" value="PEP-util_enz_mobile_dom"/>
</dbReference>
<keyword evidence="12 17" id="KW-0598">Phosphotransferase system</keyword>
<evidence type="ECO:0000256" key="8">
    <source>
        <dbReference type="ARBA" id="ARBA00022448"/>
    </source>
</evidence>
<dbReference type="InterPro" id="IPR036618">
    <property type="entry name" value="PtsI_HPr-bd_sf"/>
</dbReference>
<keyword evidence="14 17" id="KW-0418">Kinase</keyword>
<dbReference type="PANTHER" id="PTHR46244">
    <property type="entry name" value="PHOSPHOENOLPYRUVATE-PROTEIN PHOSPHOTRANSFERASE"/>
    <property type="match status" value="1"/>
</dbReference>
<evidence type="ECO:0000256" key="18">
    <source>
        <dbReference type="PIRSR" id="PIRSR000732-1"/>
    </source>
</evidence>
<comment type="subcellular location">
    <subcellularLocation>
        <location evidence="4 17">Cytoplasm</location>
    </subcellularLocation>
</comment>
<keyword evidence="25" id="KW-1185">Reference proteome</keyword>
<dbReference type="SUPFAM" id="SSF51621">
    <property type="entry name" value="Phosphoenolpyruvate/pyruvate domain"/>
    <property type="match status" value="1"/>
</dbReference>
<feature type="binding site" evidence="19">
    <location>
        <position position="297"/>
    </location>
    <ligand>
        <name>phosphoenolpyruvate</name>
        <dbReference type="ChEBI" id="CHEBI:58702"/>
    </ligand>
</feature>
<dbReference type="Pfam" id="PF02896">
    <property type="entry name" value="PEP-utilizers_C"/>
    <property type="match status" value="1"/>
</dbReference>
<keyword evidence="8 17" id="KW-0813">Transport</keyword>
<reference evidence="24 25" key="1">
    <citation type="submission" date="2016-10" db="EMBL/GenBank/DDBJ databases">
        <authorList>
            <person name="de Groot N.N."/>
        </authorList>
    </citation>
    <scope>NUCLEOTIDE SEQUENCE [LARGE SCALE GENOMIC DNA]</scope>
    <source>
        <strain evidence="24 25">DSM 45610</strain>
    </source>
</reference>
<dbReference type="RefSeq" id="WP_177167937.1">
    <property type="nucleotide sequence ID" value="NZ_FNNQ01000006.1"/>
</dbReference>
<protein>
    <recommendedName>
        <fullName evidence="7 17">Phosphoenolpyruvate-protein phosphotransferase</fullName>
        <ecNumber evidence="6 17">2.7.3.9</ecNumber>
    </recommendedName>
    <alternativeName>
        <fullName evidence="16 17">Phosphotransferase system, enzyme I</fullName>
    </alternativeName>
</protein>
<feature type="binding site" evidence="19">
    <location>
        <position position="333"/>
    </location>
    <ligand>
        <name>phosphoenolpyruvate</name>
        <dbReference type="ChEBI" id="CHEBI:58702"/>
    </ligand>
</feature>
<proteinExistence type="inferred from homology"/>
<evidence type="ECO:0000256" key="2">
    <source>
        <dbReference type="ARBA" id="ARBA00001946"/>
    </source>
</evidence>
<evidence type="ECO:0000259" key="21">
    <source>
        <dbReference type="Pfam" id="PF00391"/>
    </source>
</evidence>
<evidence type="ECO:0000256" key="6">
    <source>
        <dbReference type="ARBA" id="ARBA00012232"/>
    </source>
</evidence>
<comment type="cofactor">
    <cofactor evidence="2 17 20">
        <name>Mg(2+)</name>
        <dbReference type="ChEBI" id="CHEBI:18420"/>
    </cofactor>
</comment>
<dbReference type="Pfam" id="PF05524">
    <property type="entry name" value="PEP-utilisers_N"/>
    <property type="match status" value="1"/>
</dbReference>
<evidence type="ECO:0000256" key="1">
    <source>
        <dbReference type="ARBA" id="ARBA00000683"/>
    </source>
</evidence>
<feature type="domain" description="PEP-utilising enzyme mobile" evidence="21">
    <location>
        <begin position="154"/>
        <end position="226"/>
    </location>
</feature>
<keyword evidence="11 17" id="KW-0808">Transferase</keyword>
<dbReference type="PROSITE" id="PS00742">
    <property type="entry name" value="PEP_ENZYMES_2"/>
    <property type="match status" value="1"/>
</dbReference>
<dbReference type="Gene3D" id="1.10.274.10">
    <property type="entry name" value="PtsI, HPr-binding domain"/>
    <property type="match status" value="1"/>
</dbReference>
<evidence type="ECO:0000256" key="12">
    <source>
        <dbReference type="ARBA" id="ARBA00022683"/>
    </source>
</evidence>
<dbReference type="InterPro" id="IPR008731">
    <property type="entry name" value="PTS_EIN"/>
</dbReference>
<keyword evidence="15 17" id="KW-0460">Magnesium</keyword>
<evidence type="ECO:0000256" key="5">
    <source>
        <dbReference type="ARBA" id="ARBA00007837"/>
    </source>
</evidence>
<comment type="function">
    <text evidence="3 17">General (non sugar-specific) component of the phosphoenolpyruvate-dependent sugar phosphotransferase system (sugar PTS). This major carbohydrate active-transport system catalyzes the phosphorylation of incoming sugar substrates concomitantly with their translocation across the cell membrane. Enzyme I transfers the phosphoryl group from phosphoenolpyruvate (PEP) to the phosphoryl carrier protein (HPr).</text>
</comment>
<dbReference type="Pfam" id="PF00391">
    <property type="entry name" value="PEP-utilizers"/>
    <property type="match status" value="1"/>
</dbReference>
<feature type="binding site" evidence="19">
    <location>
        <begin position="455"/>
        <end position="456"/>
    </location>
    <ligand>
        <name>phosphoenolpyruvate</name>
        <dbReference type="ChEBI" id="CHEBI:58702"/>
    </ligand>
</feature>
<evidence type="ECO:0000256" key="11">
    <source>
        <dbReference type="ARBA" id="ARBA00022679"/>
    </source>
</evidence>
<dbReference type="EMBL" id="FNNQ01000006">
    <property type="protein sequence ID" value="SDW76329.1"/>
    <property type="molecule type" value="Genomic_DNA"/>
</dbReference>
<evidence type="ECO:0000256" key="13">
    <source>
        <dbReference type="ARBA" id="ARBA00022723"/>
    </source>
</evidence>
<name>A0A1H2W8F7_9BACL</name>
<dbReference type="PANTHER" id="PTHR46244:SF3">
    <property type="entry name" value="PHOSPHOENOLPYRUVATE-PROTEIN PHOSPHOTRANSFERASE"/>
    <property type="match status" value="1"/>
</dbReference>
<dbReference type="Gene3D" id="3.50.30.10">
    <property type="entry name" value="Phosphohistidine domain"/>
    <property type="match status" value="1"/>
</dbReference>
<dbReference type="STRING" id="1048340.SAMN05444487_10636"/>
<dbReference type="InterPro" id="IPR015813">
    <property type="entry name" value="Pyrv/PenolPyrv_kinase-like_dom"/>
</dbReference>
<evidence type="ECO:0000256" key="17">
    <source>
        <dbReference type="PIRNR" id="PIRNR000732"/>
    </source>
</evidence>
<dbReference type="NCBIfam" id="TIGR01417">
    <property type="entry name" value="PTS_I_fam"/>
    <property type="match status" value="1"/>
</dbReference>
<dbReference type="InterPro" id="IPR050499">
    <property type="entry name" value="PEP-utilizing_PTS_enzyme"/>
</dbReference>
<dbReference type="AlphaFoldDB" id="A0A1H2W8F7"/>
<feature type="binding site" evidence="19">
    <location>
        <position position="466"/>
    </location>
    <ligand>
        <name>phosphoenolpyruvate</name>
        <dbReference type="ChEBI" id="CHEBI:58702"/>
    </ligand>
</feature>
<feature type="binding site" evidence="20">
    <location>
        <position position="432"/>
    </location>
    <ligand>
        <name>Mg(2+)</name>
        <dbReference type="ChEBI" id="CHEBI:18420"/>
    </ligand>
</feature>
<evidence type="ECO:0000259" key="23">
    <source>
        <dbReference type="Pfam" id="PF05524"/>
    </source>
</evidence>
<keyword evidence="13 17" id="KW-0479">Metal-binding</keyword>
<dbReference type="PIRSF" id="PIRSF000732">
    <property type="entry name" value="PTS_enzyme_I"/>
    <property type="match status" value="1"/>
</dbReference>
<evidence type="ECO:0000256" key="7">
    <source>
        <dbReference type="ARBA" id="ARBA00016544"/>
    </source>
</evidence>
<dbReference type="Gene3D" id="3.20.20.60">
    <property type="entry name" value="Phosphoenolpyruvate-binding domains"/>
    <property type="match status" value="1"/>
</dbReference>
<feature type="domain" description="PEP-utilising enzyme C-terminal" evidence="22">
    <location>
        <begin position="254"/>
        <end position="540"/>
    </location>
</feature>
<evidence type="ECO:0000256" key="19">
    <source>
        <dbReference type="PIRSR" id="PIRSR000732-2"/>
    </source>
</evidence>
<evidence type="ECO:0000313" key="24">
    <source>
        <dbReference type="EMBL" id="SDW76329.1"/>
    </source>
</evidence>
<dbReference type="GO" id="GO:0046872">
    <property type="term" value="F:metal ion binding"/>
    <property type="evidence" value="ECO:0007669"/>
    <property type="project" value="UniProtKB-KW"/>
</dbReference>
<dbReference type="EC" id="2.7.3.9" evidence="6 17"/>
<dbReference type="InterPro" id="IPR000121">
    <property type="entry name" value="PEP_util_C"/>
</dbReference>
<comment type="catalytic activity">
    <reaction evidence="1 17">
        <text>L-histidyl-[protein] + phosphoenolpyruvate = N(pros)-phospho-L-histidyl-[protein] + pyruvate</text>
        <dbReference type="Rhea" id="RHEA:23880"/>
        <dbReference type="Rhea" id="RHEA-COMP:9745"/>
        <dbReference type="Rhea" id="RHEA-COMP:9746"/>
        <dbReference type="ChEBI" id="CHEBI:15361"/>
        <dbReference type="ChEBI" id="CHEBI:29979"/>
        <dbReference type="ChEBI" id="CHEBI:58702"/>
        <dbReference type="ChEBI" id="CHEBI:64837"/>
        <dbReference type="EC" id="2.7.3.9"/>
    </reaction>
</comment>
<dbReference type="InterPro" id="IPR006318">
    <property type="entry name" value="PTS_EI-like"/>
</dbReference>